<dbReference type="CDD" id="cd00190">
    <property type="entry name" value="Tryp_SPc"/>
    <property type="match status" value="1"/>
</dbReference>
<evidence type="ECO:0000313" key="16">
    <source>
        <dbReference type="Proteomes" id="UP001164746"/>
    </source>
</evidence>
<dbReference type="CDD" id="cd00033">
    <property type="entry name" value="CCP"/>
    <property type="match status" value="2"/>
</dbReference>
<dbReference type="InterPro" id="IPR000436">
    <property type="entry name" value="Sushi_SCR_CCP_dom"/>
</dbReference>
<dbReference type="SUPFAM" id="SSF50494">
    <property type="entry name" value="Trypsin-like serine proteases"/>
    <property type="match status" value="1"/>
</dbReference>
<feature type="domain" description="Peptidase S1" evidence="13">
    <location>
        <begin position="471"/>
        <end position="762"/>
    </location>
</feature>
<proteinExistence type="predicted"/>
<feature type="signal peptide" evidence="11">
    <location>
        <begin position="1"/>
        <end position="21"/>
    </location>
</feature>
<dbReference type="Pfam" id="PF00089">
    <property type="entry name" value="Trypsin"/>
    <property type="match status" value="1"/>
</dbReference>
<dbReference type="InterPro" id="IPR036465">
    <property type="entry name" value="vWFA_dom_sf"/>
</dbReference>
<evidence type="ECO:0000256" key="9">
    <source>
        <dbReference type="ARBA" id="ARBA00029636"/>
    </source>
</evidence>
<evidence type="ECO:0000256" key="11">
    <source>
        <dbReference type="SAM" id="SignalP"/>
    </source>
</evidence>
<feature type="domain" description="Sushi" evidence="14">
    <location>
        <begin position="183"/>
        <end position="242"/>
    </location>
</feature>
<evidence type="ECO:0000256" key="2">
    <source>
        <dbReference type="ARBA" id="ARBA00001946"/>
    </source>
</evidence>
<keyword evidence="4 10" id="KW-0768">Sushi</keyword>
<dbReference type="SUPFAM" id="SSF57535">
    <property type="entry name" value="Complement control module/SCR domain"/>
    <property type="match status" value="2"/>
</dbReference>
<dbReference type="InterPro" id="IPR035976">
    <property type="entry name" value="Sushi/SCR/CCP_sf"/>
</dbReference>
<dbReference type="SMART" id="SM00020">
    <property type="entry name" value="Tryp_SPc"/>
    <property type="match status" value="1"/>
</dbReference>
<evidence type="ECO:0000259" key="13">
    <source>
        <dbReference type="PROSITE" id="PS50240"/>
    </source>
</evidence>
<dbReference type="EMBL" id="CP111028">
    <property type="protein sequence ID" value="WAR31178.1"/>
    <property type="molecule type" value="Genomic_DNA"/>
</dbReference>
<organism evidence="15 16">
    <name type="scientific">Mya arenaria</name>
    <name type="common">Soft-shell clam</name>
    <dbReference type="NCBI Taxonomy" id="6604"/>
    <lineage>
        <taxon>Eukaryota</taxon>
        <taxon>Metazoa</taxon>
        <taxon>Spiralia</taxon>
        <taxon>Lophotrochozoa</taxon>
        <taxon>Mollusca</taxon>
        <taxon>Bivalvia</taxon>
        <taxon>Autobranchia</taxon>
        <taxon>Heteroconchia</taxon>
        <taxon>Euheterodonta</taxon>
        <taxon>Imparidentia</taxon>
        <taxon>Neoheterodontei</taxon>
        <taxon>Myida</taxon>
        <taxon>Myoidea</taxon>
        <taxon>Myidae</taxon>
        <taxon>Mya</taxon>
    </lineage>
</organism>
<comment type="subcellular location">
    <subcellularLocation>
        <location evidence="3">Cell surface</location>
    </subcellularLocation>
</comment>
<dbReference type="Proteomes" id="UP001164746">
    <property type="component" value="Chromosome 17"/>
</dbReference>
<dbReference type="InterPro" id="IPR002035">
    <property type="entry name" value="VWF_A"/>
</dbReference>
<dbReference type="InterPro" id="IPR009003">
    <property type="entry name" value="Peptidase_S1_PA"/>
</dbReference>
<dbReference type="InterPro" id="IPR043504">
    <property type="entry name" value="Peptidase_S1_PA_chymotrypsin"/>
</dbReference>
<dbReference type="InterPro" id="IPR033116">
    <property type="entry name" value="TRYPSIN_SER"/>
</dbReference>
<dbReference type="PROSITE" id="PS50234">
    <property type="entry name" value="VWFA"/>
    <property type="match status" value="1"/>
</dbReference>
<keyword evidence="5 11" id="KW-0732">Signal</keyword>
<evidence type="ECO:0000256" key="7">
    <source>
        <dbReference type="ARBA" id="ARBA00023157"/>
    </source>
</evidence>
<dbReference type="Pfam" id="PF00084">
    <property type="entry name" value="Sushi"/>
    <property type="match status" value="2"/>
</dbReference>
<dbReference type="Gene3D" id="2.10.70.10">
    <property type="entry name" value="Complement Module, domain 1"/>
    <property type="match status" value="2"/>
</dbReference>
<accession>A0ABY7GD49</accession>
<dbReference type="PROSITE" id="PS50240">
    <property type="entry name" value="TRYPSIN_DOM"/>
    <property type="match status" value="1"/>
</dbReference>
<dbReference type="SMART" id="SM00327">
    <property type="entry name" value="VWA"/>
    <property type="match status" value="1"/>
</dbReference>
<protein>
    <recommendedName>
        <fullName evidence="9">C3/C5 convertase</fullName>
    </recommendedName>
</protein>
<dbReference type="Gene3D" id="3.40.50.410">
    <property type="entry name" value="von Willebrand factor, type A domain"/>
    <property type="match status" value="1"/>
</dbReference>
<keyword evidence="16" id="KW-1185">Reference proteome</keyword>
<evidence type="ECO:0000256" key="8">
    <source>
        <dbReference type="ARBA" id="ARBA00023180"/>
    </source>
</evidence>
<comment type="cofactor">
    <cofactor evidence="2">
        <name>Mg(2+)</name>
        <dbReference type="ChEBI" id="CHEBI:18420"/>
    </cofactor>
</comment>
<keyword evidence="8" id="KW-0325">Glycoprotein</keyword>
<gene>
    <name evidence="15" type="ORF">MAR_033720</name>
</gene>
<dbReference type="PROSITE" id="PS50923">
    <property type="entry name" value="SUSHI"/>
    <property type="match status" value="1"/>
</dbReference>
<evidence type="ECO:0000256" key="1">
    <source>
        <dbReference type="ARBA" id="ARBA00001936"/>
    </source>
</evidence>
<evidence type="ECO:0000256" key="6">
    <source>
        <dbReference type="ARBA" id="ARBA00022737"/>
    </source>
</evidence>
<evidence type="ECO:0000313" key="15">
    <source>
        <dbReference type="EMBL" id="WAR31178.1"/>
    </source>
</evidence>
<name>A0ABY7GD49_MYAAR</name>
<dbReference type="Pfam" id="PF00092">
    <property type="entry name" value="VWA"/>
    <property type="match status" value="1"/>
</dbReference>
<dbReference type="SUPFAM" id="SSF53300">
    <property type="entry name" value="vWA-like"/>
    <property type="match status" value="1"/>
</dbReference>
<comment type="cofactor">
    <cofactor evidence="1">
        <name>Mn(2+)</name>
        <dbReference type="ChEBI" id="CHEBI:29035"/>
    </cofactor>
</comment>
<sequence>MKKLVLIAVFCLVAHEKIACGRIVKRDNQQTRRCKNAYADFKNGKPVSPDIPGYATEFSCEPGFVLEQEGADPDPYNYYYDYGEDNNVELTTELTCAEDGDWKRNGDINRNDNNFGLCSPITCDATYLEDLSNGHIINFHEQYKFNEVLVIACDFGYKSTSRTKLKCLEKDSFRKESIRCEAIQCLEPSLPFYGDIEPKQMMYRVGDNLTHFCLPGYDMIGKADWTCQENGEWDSQCVICVTKGWSVFDNEVGLQLRQSLKANIEQVMLELNETAENDTSEDDGLRGRMINVGNAHGVDVYIVVDVSKSIDDTEYNKTREFLKALLPNLGINDRDYGTRIALYYFASTSKKIFNSHYGDRAYGDYSQVQKEIDDVNIDEIRKNIGSGTAITLALNDIVIDIDSKHSMPTFRDAQQIIILISDGKFTQMGDPKLVAASINENKKAEIYSIALGTIQDTEAGFQVMKDLASNIEGEEHFFKINAANEEDLKRTIDLMIDPNSVSKSCGSTREDLTDITLNKAQYDTPAKRYAWPWMVQLRTALERDAAANDLGFFDHEITLTCEGNKLATGDDIFIHQNYDPDTKAYDLALIRLKSSLEFDGDMHAVCFWNDDLKGELENFEYQNLFAKDQYGVATGWGFKDTEMKIKPEVLKQLQMPIQDTNTCSESLKRIAEEKDIKEVPEPDYNITFCAGGMTMNGDQKTVIDTCIGDSGGPFVVSTPTKPSKYIQIGIVSHGYGCKKPGRYGFYTKLNTNFLDWIATTVKDEDKKRNS</sequence>
<dbReference type="PROSITE" id="PS00135">
    <property type="entry name" value="TRYPSIN_SER"/>
    <property type="match status" value="1"/>
</dbReference>
<feature type="disulfide bond" evidence="10">
    <location>
        <begin position="213"/>
        <end position="240"/>
    </location>
</feature>
<evidence type="ECO:0000259" key="12">
    <source>
        <dbReference type="PROSITE" id="PS50234"/>
    </source>
</evidence>
<dbReference type="InterPro" id="IPR001254">
    <property type="entry name" value="Trypsin_dom"/>
</dbReference>
<feature type="chain" id="PRO_5045347236" description="C3/C5 convertase" evidence="11">
    <location>
        <begin position="22"/>
        <end position="770"/>
    </location>
</feature>
<evidence type="ECO:0000256" key="4">
    <source>
        <dbReference type="ARBA" id="ARBA00022659"/>
    </source>
</evidence>
<feature type="domain" description="VWFA" evidence="12">
    <location>
        <begin position="299"/>
        <end position="495"/>
    </location>
</feature>
<keyword evidence="6" id="KW-0677">Repeat</keyword>
<evidence type="ECO:0000259" key="14">
    <source>
        <dbReference type="PROSITE" id="PS50923"/>
    </source>
</evidence>
<reference evidence="15" key="1">
    <citation type="submission" date="2022-11" db="EMBL/GenBank/DDBJ databases">
        <title>Centuries of genome instability and evolution in soft-shell clam transmissible cancer (bioRxiv).</title>
        <authorList>
            <person name="Hart S.F.M."/>
            <person name="Yonemitsu M.A."/>
            <person name="Giersch R.M."/>
            <person name="Beal B.F."/>
            <person name="Arriagada G."/>
            <person name="Davis B.W."/>
            <person name="Ostrander E.A."/>
            <person name="Goff S.P."/>
            <person name="Metzger M.J."/>
        </authorList>
    </citation>
    <scope>NUCLEOTIDE SEQUENCE</scope>
    <source>
        <strain evidence="15">MELC-2E11</strain>
        <tissue evidence="15">Siphon/mantle</tissue>
    </source>
</reference>
<comment type="caution">
    <text evidence="10">Lacks conserved residue(s) required for the propagation of feature annotation.</text>
</comment>
<dbReference type="PANTHER" id="PTHR46393:SF7">
    <property type="entry name" value="COMPLEMENT C2"/>
    <property type="match status" value="1"/>
</dbReference>
<evidence type="ECO:0000256" key="10">
    <source>
        <dbReference type="PROSITE-ProRule" id="PRU00302"/>
    </source>
</evidence>
<evidence type="ECO:0000256" key="3">
    <source>
        <dbReference type="ARBA" id="ARBA00004241"/>
    </source>
</evidence>
<dbReference type="SMART" id="SM00032">
    <property type="entry name" value="CCP"/>
    <property type="match status" value="2"/>
</dbReference>
<dbReference type="PANTHER" id="PTHR46393">
    <property type="entry name" value="SUSHI DOMAIN-CONTAINING PROTEIN"/>
    <property type="match status" value="1"/>
</dbReference>
<keyword evidence="7 10" id="KW-1015">Disulfide bond</keyword>
<dbReference type="Gene3D" id="2.40.10.10">
    <property type="entry name" value="Trypsin-like serine proteases"/>
    <property type="match status" value="2"/>
</dbReference>
<evidence type="ECO:0000256" key="5">
    <source>
        <dbReference type="ARBA" id="ARBA00022729"/>
    </source>
</evidence>
<dbReference type="CDD" id="cd01450">
    <property type="entry name" value="vWFA_subfamily_ECM"/>
    <property type="match status" value="1"/>
</dbReference>